<sequence>MMLAASPFYSQPIYTPARPSPLSERSANVLSRPFSFTMAAPSHNAKAPVPQRTHKPNPVIQSRDAVAQRRREMFFRRVQKDRDDKKWDARGDQIQHLDFISSQKRWEAEKARQAPELDHDFLDEDVLDLAASYVLNSVPQPEQEMEEADYILAQEEYELEQLVASMEEDEDVLDTTSQHYGSDDEDYDQIFMECTTAADTEQPSEYTNANFQDMDAMDMTDG</sequence>
<name>A0A6A6XCZ3_9PLEO</name>
<proteinExistence type="predicted"/>
<dbReference type="Proteomes" id="UP000799757">
    <property type="component" value="Unassembled WGS sequence"/>
</dbReference>
<evidence type="ECO:0000256" key="1">
    <source>
        <dbReference type="SAM" id="MobiDB-lite"/>
    </source>
</evidence>
<protein>
    <submittedName>
        <fullName evidence="2">Uncharacterized protein</fullName>
    </submittedName>
</protein>
<reference evidence="2" key="1">
    <citation type="journal article" date="2020" name="Stud. Mycol.">
        <title>101 Dothideomycetes genomes: a test case for predicting lifestyles and emergence of pathogens.</title>
        <authorList>
            <person name="Haridas S."/>
            <person name="Albert R."/>
            <person name="Binder M."/>
            <person name="Bloem J."/>
            <person name="Labutti K."/>
            <person name="Salamov A."/>
            <person name="Andreopoulos B."/>
            <person name="Baker S."/>
            <person name="Barry K."/>
            <person name="Bills G."/>
            <person name="Bluhm B."/>
            <person name="Cannon C."/>
            <person name="Castanera R."/>
            <person name="Culley D."/>
            <person name="Daum C."/>
            <person name="Ezra D."/>
            <person name="Gonzalez J."/>
            <person name="Henrissat B."/>
            <person name="Kuo A."/>
            <person name="Liang C."/>
            <person name="Lipzen A."/>
            <person name="Lutzoni F."/>
            <person name="Magnuson J."/>
            <person name="Mondo S."/>
            <person name="Nolan M."/>
            <person name="Ohm R."/>
            <person name="Pangilinan J."/>
            <person name="Park H.-J."/>
            <person name="Ramirez L."/>
            <person name="Alfaro M."/>
            <person name="Sun H."/>
            <person name="Tritt A."/>
            <person name="Yoshinaga Y."/>
            <person name="Zwiers L.-H."/>
            <person name="Turgeon B."/>
            <person name="Goodwin S."/>
            <person name="Spatafora J."/>
            <person name="Crous P."/>
            <person name="Grigoriev I."/>
        </authorList>
    </citation>
    <scope>NUCLEOTIDE SEQUENCE</scope>
    <source>
        <strain evidence="2">CBS 109.77</strain>
    </source>
</reference>
<dbReference type="EMBL" id="MU001922">
    <property type="protein sequence ID" value="KAF2793567.1"/>
    <property type="molecule type" value="Genomic_DNA"/>
</dbReference>
<keyword evidence="3" id="KW-1185">Reference proteome</keyword>
<feature type="compositionally biased region" description="Polar residues" evidence="1">
    <location>
        <begin position="199"/>
        <end position="211"/>
    </location>
</feature>
<evidence type="ECO:0000313" key="2">
    <source>
        <dbReference type="EMBL" id="KAF2793567.1"/>
    </source>
</evidence>
<feature type="region of interest" description="Disordered" evidence="1">
    <location>
        <begin position="199"/>
        <end position="222"/>
    </location>
</feature>
<dbReference type="OrthoDB" id="5279705at2759"/>
<evidence type="ECO:0000313" key="3">
    <source>
        <dbReference type="Proteomes" id="UP000799757"/>
    </source>
</evidence>
<organism evidence="2 3">
    <name type="scientific">Melanomma pulvis-pyrius CBS 109.77</name>
    <dbReference type="NCBI Taxonomy" id="1314802"/>
    <lineage>
        <taxon>Eukaryota</taxon>
        <taxon>Fungi</taxon>
        <taxon>Dikarya</taxon>
        <taxon>Ascomycota</taxon>
        <taxon>Pezizomycotina</taxon>
        <taxon>Dothideomycetes</taxon>
        <taxon>Pleosporomycetidae</taxon>
        <taxon>Pleosporales</taxon>
        <taxon>Melanommataceae</taxon>
        <taxon>Melanomma</taxon>
    </lineage>
</organism>
<accession>A0A6A6XCZ3</accession>
<dbReference type="AlphaFoldDB" id="A0A6A6XCZ3"/>
<feature type="region of interest" description="Disordered" evidence="1">
    <location>
        <begin position="41"/>
        <end position="65"/>
    </location>
</feature>
<gene>
    <name evidence="2" type="ORF">K505DRAFT_305567</name>
</gene>